<evidence type="ECO:0000313" key="6">
    <source>
        <dbReference type="EMBL" id="QWC10087.1"/>
    </source>
</evidence>
<dbReference type="EMBL" id="CP076022">
    <property type="protein sequence ID" value="QWC10087.1"/>
    <property type="molecule type" value="Genomic_DNA"/>
</dbReference>
<dbReference type="Proteomes" id="UP000676885">
    <property type="component" value="Chromosome"/>
</dbReference>
<sequence length="409" mass="45233">MEPWTILVIGLLILGISTPLWTTVGLLRRIGELQNASSPRHLARRAENPVTPSQVAVLIAAHNEELVISETIASALMLVPAGNIHVVSDGSSDNTADIANAAGVNCLELFPNRGKAGALAAGIEYFDLVNNYEVMLLLDADTRLTPDYLKTGLPLFTAPDVVAVAGRAKSLPDRGRRNPVARILLTYRERLYTAVQLLLKYGQASGPANVVNIVPGFASMYRTRILPEIDVAAPGLLIEDFNMTFEVHAKKLGRIEFHPSAAIAYTQDPDNLGDYVRQMRRWQLGFWQTVRRHGMHRGLFWTVLLLHIVELISASLVLILAIPIVIFSQLTDISLLRPQDLLIGVMLPDYLLTVFAACFLRRPSMLLWGLTYPLMRLLDSFICLATLAQAWTRTTTGTWASPTRRLQPS</sequence>
<keyword evidence="4" id="KW-0812">Transmembrane</keyword>
<evidence type="ECO:0000259" key="5">
    <source>
        <dbReference type="Pfam" id="PF13632"/>
    </source>
</evidence>
<name>A0A975M549_9MICC</name>
<dbReference type="CDD" id="cd06423">
    <property type="entry name" value="CESA_like"/>
    <property type="match status" value="1"/>
</dbReference>
<dbReference type="InterPro" id="IPR029044">
    <property type="entry name" value="Nucleotide-diphossugar_trans"/>
</dbReference>
<proteinExistence type="inferred from homology"/>
<comment type="similarity">
    <text evidence="1">Belongs to the glycosyltransferase 2 family.</text>
</comment>
<feature type="transmembrane region" description="Helical" evidence="4">
    <location>
        <begin position="341"/>
        <end position="360"/>
    </location>
</feature>
<dbReference type="SUPFAM" id="SSF53448">
    <property type="entry name" value="Nucleotide-diphospho-sugar transferases"/>
    <property type="match status" value="1"/>
</dbReference>
<evidence type="ECO:0000256" key="1">
    <source>
        <dbReference type="ARBA" id="ARBA00006739"/>
    </source>
</evidence>
<evidence type="ECO:0000256" key="4">
    <source>
        <dbReference type="SAM" id="Phobius"/>
    </source>
</evidence>
<evidence type="ECO:0000256" key="2">
    <source>
        <dbReference type="ARBA" id="ARBA00022676"/>
    </source>
</evidence>
<evidence type="ECO:0000256" key="3">
    <source>
        <dbReference type="ARBA" id="ARBA00022679"/>
    </source>
</evidence>
<keyword evidence="2" id="KW-0328">Glycosyltransferase</keyword>
<evidence type="ECO:0000313" key="7">
    <source>
        <dbReference type="Proteomes" id="UP000676885"/>
    </source>
</evidence>
<dbReference type="Gene3D" id="3.90.550.10">
    <property type="entry name" value="Spore Coat Polysaccharide Biosynthesis Protein SpsA, Chain A"/>
    <property type="match status" value="1"/>
</dbReference>
<dbReference type="PANTHER" id="PTHR43630">
    <property type="entry name" value="POLY-BETA-1,6-N-ACETYL-D-GLUCOSAMINE SYNTHASE"/>
    <property type="match status" value="1"/>
</dbReference>
<feature type="transmembrane region" description="Helical" evidence="4">
    <location>
        <begin position="299"/>
        <end position="326"/>
    </location>
</feature>
<keyword evidence="4" id="KW-0472">Membrane</keyword>
<dbReference type="GO" id="GO:0016757">
    <property type="term" value="F:glycosyltransferase activity"/>
    <property type="evidence" value="ECO:0007669"/>
    <property type="project" value="UniProtKB-KW"/>
</dbReference>
<keyword evidence="4" id="KW-1133">Transmembrane helix</keyword>
<dbReference type="AlphaFoldDB" id="A0A975M549"/>
<feature type="transmembrane region" description="Helical" evidence="4">
    <location>
        <begin position="6"/>
        <end position="27"/>
    </location>
</feature>
<dbReference type="KEGG" id="ajg:KKR91_16860"/>
<keyword evidence="7" id="KW-1185">Reference proteome</keyword>
<organism evidence="6 7">
    <name type="scientific">Arthrobacter jiangjiafuii</name>
    <dbReference type="NCBI Taxonomy" id="2817475"/>
    <lineage>
        <taxon>Bacteria</taxon>
        <taxon>Bacillati</taxon>
        <taxon>Actinomycetota</taxon>
        <taxon>Actinomycetes</taxon>
        <taxon>Micrococcales</taxon>
        <taxon>Micrococcaceae</taxon>
        <taxon>Arthrobacter</taxon>
    </lineage>
</organism>
<feature type="domain" description="Glycosyltransferase 2-like" evidence="5">
    <location>
        <begin position="136"/>
        <end position="326"/>
    </location>
</feature>
<gene>
    <name evidence="6" type="ORF">KKR91_16860</name>
</gene>
<accession>A0A975M549</accession>
<dbReference type="InterPro" id="IPR001173">
    <property type="entry name" value="Glyco_trans_2-like"/>
</dbReference>
<dbReference type="Pfam" id="PF13632">
    <property type="entry name" value="Glyco_trans_2_3"/>
    <property type="match status" value="1"/>
</dbReference>
<keyword evidence="3" id="KW-0808">Transferase</keyword>
<protein>
    <submittedName>
        <fullName evidence="6">Glycosyltransferase family 2 protein</fullName>
    </submittedName>
</protein>
<reference evidence="6 7" key="1">
    <citation type="submission" date="2021-05" db="EMBL/GenBank/DDBJ databases">
        <title>Novel species in genus Arthrobacter.</title>
        <authorList>
            <person name="Zhang G."/>
        </authorList>
    </citation>
    <scope>NUCLEOTIDE SEQUENCE [LARGE SCALE GENOMIC DNA]</scope>
    <source>
        <strain evidence="7">zg-ZUI227</strain>
    </source>
</reference>
<dbReference type="RefSeq" id="WP_210227137.1">
    <property type="nucleotide sequence ID" value="NZ_CP076022.1"/>
</dbReference>
<dbReference type="PANTHER" id="PTHR43630:SF1">
    <property type="entry name" value="POLY-BETA-1,6-N-ACETYL-D-GLUCOSAMINE SYNTHASE"/>
    <property type="match status" value="1"/>
</dbReference>